<gene>
    <name evidence="6" type="ORF">PGRI_083290</name>
</gene>
<accession>A0A135LSV5</accession>
<dbReference type="Pfam" id="PF00931">
    <property type="entry name" value="NB-ARC"/>
    <property type="match status" value="1"/>
</dbReference>
<keyword evidence="1 4" id="KW-0378">Hydrolase</keyword>
<feature type="short sequence motif" description="DGA/G" evidence="4">
    <location>
        <begin position="206"/>
        <end position="208"/>
    </location>
</feature>
<keyword evidence="7" id="KW-1185">Reference proteome</keyword>
<dbReference type="Gene3D" id="3.40.1090.10">
    <property type="entry name" value="Cytosolic phospholipase A2 catalytic domain"/>
    <property type="match status" value="1"/>
</dbReference>
<protein>
    <submittedName>
        <fullName evidence="6">Acyl transferase/acyl hydrolase/lysophospholipase</fullName>
    </submittedName>
</protein>
<dbReference type="STRING" id="5078.A0A135LSV5"/>
<comment type="caution">
    <text evidence="6">The sequence shown here is derived from an EMBL/GenBank/DDBJ whole genome shotgun (WGS) entry which is preliminary data.</text>
</comment>
<dbReference type="GeneID" id="63711343"/>
<evidence type="ECO:0000256" key="3">
    <source>
        <dbReference type="ARBA" id="ARBA00023098"/>
    </source>
</evidence>
<dbReference type="Pfam" id="PF13424">
    <property type="entry name" value="TPR_12"/>
    <property type="match status" value="1"/>
</dbReference>
<dbReference type="InterPro" id="IPR002641">
    <property type="entry name" value="PNPLA_dom"/>
</dbReference>
<dbReference type="Proteomes" id="UP000070168">
    <property type="component" value="Unassembled WGS sequence"/>
</dbReference>
<dbReference type="GO" id="GO:0046486">
    <property type="term" value="P:glycerolipid metabolic process"/>
    <property type="evidence" value="ECO:0007669"/>
    <property type="project" value="UniProtKB-ARBA"/>
</dbReference>
<name>A0A135LSV5_PENPA</name>
<dbReference type="Gene3D" id="3.40.50.300">
    <property type="entry name" value="P-loop containing nucleotide triphosphate hydrolases"/>
    <property type="match status" value="1"/>
</dbReference>
<dbReference type="GO" id="GO:0047499">
    <property type="term" value="F:calcium-independent phospholipase A2 activity"/>
    <property type="evidence" value="ECO:0007669"/>
    <property type="project" value="TreeGrafter"/>
</dbReference>
<dbReference type="RefSeq" id="XP_040650581.1">
    <property type="nucleotide sequence ID" value="XM_040796043.1"/>
</dbReference>
<dbReference type="Gene3D" id="1.25.40.10">
    <property type="entry name" value="Tetratricopeptide repeat domain"/>
    <property type="match status" value="1"/>
</dbReference>
<sequence>MATGSEPNPVDTTGLCLLSLDGGGVRGLSTLYILKNIMDDLNYERNEQGLRPVKPCEVFDLIGGTSTGGIIAIMLGRLEMTVDECITAYERLIKTVFKGKRATLPISRTGAIKARFSSDILKSAILEVLASRDVKEEDLLNDGDDSRCKVFVCAMAKETTKITRLRSYNLRKTPKTDATICQAALATSAATSFFDPVYIGDRCFVDGGLNANNPVIEVEGEASRIWCPQTGDLKSLVKCFISIGTGNPGKREIESKGLKFIYKTLVAITTETEQTASEISDRWVGHFRSDRYFRFNVEQGLQDVGLEEYKEKAKIEAATNEYVELQESRFRLDKCVENLVQKQNSTGLKFSETVDYKNSPHERFTNIPFPENEGFVGREKELGELKKLLFPSSQQSKVAPQSKVAITGLGGVGKTQIAIKLAYETQLEHPGCHVFWIPVTSLKSLERAYYEIARALGIPGVDEKEDDIKLLLKDYLTKSVAEWLLIFDNADDIDMWFGKPSMLSDYLPWSKRGRILFTTRYKKIAHKLAKKVIGVAEMDEEKAMELFRGCLDKTTLCQDYNETLLLLEKLTFLPLAIVQAASYINENSVARLSDYLSLLERREEEVVDLFSEEFEGDGRYLDGKSPVATTWLISFEQICKNPLAGAYLSFIACIEPTNIPKSLLPPARSRKEEIEAIGMLKAYWFVSEDSQKELLNLHRLVHLATRNWLRKADSTSTLSLTSCTSMALARLREVFPCGEYEEREKWRAYMPHVLSLIGRDEAQGFDRYALLGKLGGCLLADGRPKEAGVYIEKASGWISDQEAVSQLASQYEPTMSYRSTGQLKQTIDLFEYIIELTYLSGDNSYQVNEEVKQSMKELEHTVEIEKSLPQDDPDRLAFQYLLGVSYLSNAQNKQAIPLLEHVAKIRKSLPEDHPDRLASEYALGVLYQRSGKNKQAIKLLEHVVKTRKSLPEDHPRRLASEYALAISYKMNGQIKQEISLLEHVVEMRKSLRQDHPHRLPSEWQLSIAYRINGQIKKATKLEKQVTKMRKSLSEDHTYRLASE</sequence>
<evidence type="ECO:0000259" key="5">
    <source>
        <dbReference type="PROSITE" id="PS51635"/>
    </source>
</evidence>
<dbReference type="CDD" id="cd07216">
    <property type="entry name" value="Pat17_PNPLA8_PNPLA9_like3"/>
    <property type="match status" value="1"/>
</dbReference>
<dbReference type="InterPro" id="IPR011990">
    <property type="entry name" value="TPR-like_helical_dom_sf"/>
</dbReference>
<evidence type="ECO:0000313" key="6">
    <source>
        <dbReference type="EMBL" id="KXG52045.1"/>
    </source>
</evidence>
<keyword evidence="6" id="KW-0808">Transferase</keyword>
<evidence type="ECO:0000256" key="2">
    <source>
        <dbReference type="ARBA" id="ARBA00022963"/>
    </source>
</evidence>
<keyword evidence="2 4" id="KW-0442">Lipid degradation</keyword>
<dbReference type="InterPro" id="IPR002182">
    <property type="entry name" value="NB-ARC"/>
</dbReference>
<feature type="active site" description="Nucleophile" evidence="4">
    <location>
        <position position="66"/>
    </location>
</feature>
<feature type="short sequence motif" description="GXGXXG" evidence="4">
    <location>
        <begin position="22"/>
        <end position="27"/>
    </location>
</feature>
<dbReference type="GO" id="GO:0019369">
    <property type="term" value="P:arachidonate metabolic process"/>
    <property type="evidence" value="ECO:0007669"/>
    <property type="project" value="TreeGrafter"/>
</dbReference>
<dbReference type="OMA" id="CAIFWIP"/>
<dbReference type="GO" id="GO:0043531">
    <property type="term" value="F:ADP binding"/>
    <property type="evidence" value="ECO:0007669"/>
    <property type="project" value="InterPro"/>
</dbReference>
<dbReference type="PANTHER" id="PTHR24185">
    <property type="entry name" value="CALCIUM-INDEPENDENT PHOSPHOLIPASE A2-GAMMA"/>
    <property type="match status" value="1"/>
</dbReference>
<feature type="domain" description="PNPLA" evidence="5">
    <location>
        <begin position="18"/>
        <end position="219"/>
    </location>
</feature>
<dbReference type="Pfam" id="PF01734">
    <property type="entry name" value="Patatin"/>
    <property type="match status" value="1"/>
</dbReference>
<feature type="active site" description="Proton acceptor" evidence="4">
    <location>
        <position position="206"/>
    </location>
</feature>
<evidence type="ECO:0000256" key="4">
    <source>
        <dbReference type="PROSITE-ProRule" id="PRU01161"/>
    </source>
</evidence>
<keyword evidence="3 4" id="KW-0443">Lipid metabolism</keyword>
<dbReference type="GO" id="GO:0016042">
    <property type="term" value="P:lipid catabolic process"/>
    <property type="evidence" value="ECO:0007669"/>
    <property type="project" value="UniProtKB-UniRule"/>
</dbReference>
<evidence type="ECO:0000313" key="7">
    <source>
        <dbReference type="Proteomes" id="UP000070168"/>
    </source>
</evidence>
<reference evidence="6 7" key="1">
    <citation type="journal article" date="2016" name="BMC Genomics">
        <title>Genome sequencing and secondary metabolism of the postharvest pathogen Penicillium griseofulvum.</title>
        <authorList>
            <person name="Banani H."/>
            <person name="Marcet-Houben M."/>
            <person name="Ballester A.R."/>
            <person name="Abbruscato P."/>
            <person name="Gonzalez-Candelas L."/>
            <person name="Gabaldon T."/>
            <person name="Spadaro D."/>
        </authorList>
    </citation>
    <scope>NUCLEOTIDE SEQUENCE [LARGE SCALE GENOMIC DNA]</scope>
    <source>
        <strain evidence="6 7">PG3</strain>
    </source>
</reference>
<evidence type="ECO:0000256" key="1">
    <source>
        <dbReference type="ARBA" id="ARBA00022801"/>
    </source>
</evidence>
<organism evidence="6 7">
    <name type="scientific">Penicillium patulum</name>
    <name type="common">Penicillium griseofulvum</name>
    <dbReference type="NCBI Taxonomy" id="5078"/>
    <lineage>
        <taxon>Eukaryota</taxon>
        <taxon>Fungi</taxon>
        <taxon>Dikarya</taxon>
        <taxon>Ascomycota</taxon>
        <taxon>Pezizomycotina</taxon>
        <taxon>Eurotiomycetes</taxon>
        <taxon>Eurotiomycetidae</taxon>
        <taxon>Eurotiales</taxon>
        <taxon>Aspergillaceae</taxon>
        <taxon>Penicillium</taxon>
    </lineage>
</organism>
<dbReference type="InterPro" id="IPR016035">
    <property type="entry name" value="Acyl_Trfase/lysoPLipase"/>
</dbReference>
<dbReference type="PROSITE" id="PS51635">
    <property type="entry name" value="PNPLA"/>
    <property type="match status" value="1"/>
</dbReference>
<dbReference type="PANTHER" id="PTHR24185:SF1">
    <property type="entry name" value="CALCIUM-INDEPENDENT PHOSPHOLIPASE A2-GAMMA"/>
    <property type="match status" value="1"/>
</dbReference>
<dbReference type="SUPFAM" id="SSF48452">
    <property type="entry name" value="TPR-like"/>
    <property type="match status" value="1"/>
</dbReference>
<dbReference type="AlphaFoldDB" id="A0A135LSV5"/>
<dbReference type="SUPFAM" id="SSF52540">
    <property type="entry name" value="P-loop containing nucleoside triphosphate hydrolases"/>
    <property type="match status" value="1"/>
</dbReference>
<dbReference type="GO" id="GO:0016020">
    <property type="term" value="C:membrane"/>
    <property type="evidence" value="ECO:0007669"/>
    <property type="project" value="TreeGrafter"/>
</dbReference>
<feature type="short sequence motif" description="GXSXG" evidence="4">
    <location>
        <begin position="64"/>
        <end position="68"/>
    </location>
</feature>
<dbReference type="EMBL" id="LHQR01000027">
    <property type="protein sequence ID" value="KXG52045.1"/>
    <property type="molecule type" value="Genomic_DNA"/>
</dbReference>
<dbReference type="GO" id="GO:0016740">
    <property type="term" value="F:transferase activity"/>
    <property type="evidence" value="ECO:0007669"/>
    <property type="project" value="UniProtKB-KW"/>
</dbReference>
<dbReference type="SUPFAM" id="SSF52151">
    <property type="entry name" value="FabD/lysophospholipase-like"/>
    <property type="match status" value="1"/>
</dbReference>
<proteinExistence type="predicted"/>
<dbReference type="OrthoDB" id="5986190at2759"/>
<dbReference type="InterPro" id="IPR027417">
    <property type="entry name" value="P-loop_NTPase"/>
</dbReference>